<protein>
    <submittedName>
        <fullName evidence="1">Uncharacterized protein</fullName>
    </submittedName>
</protein>
<accession>A0ACC2UJ24</accession>
<sequence length="236" mass="25437">MRFFSLVFVCIWGLVSDITGRRAVFSLGFFAIGISFFLYTLPTTALPDLLLVRLFFAIGASACTSMLTAGLADIVGEKNGMTSGIVGMFSGIGAVFAIFLLVPLPTVLDKLTGVPEDSLKYTLYIAGALSLIWSGVTMLSYQKKPPGIELQSRLPLSQKVQGAIKDFPRAFGLMTSDIKIAMGYISGFVVQINFGSLLTSRREAIRLYLPCSLRLGRLSTSLKTDSATMMGNWGSG</sequence>
<reference evidence="1" key="1">
    <citation type="submission" date="2022-04" db="EMBL/GenBank/DDBJ databases">
        <title>Genome of the entomopathogenic fungus Entomophthora muscae.</title>
        <authorList>
            <person name="Elya C."/>
            <person name="Lovett B.R."/>
            <person name="Lee E."/>
            <person name="Macias A.M."/>
            <person name="Hajek A.E."/>
            <person name="De Bivort B.L."/>
            <person name="Kasson M.T."/>
            <person name="De Fine Licht H.H."/>
            <person name="Stajich J.E."/>
        </authorList>
    </citation>
    <scope>NUCLEOTIDE SEQUENCE</scope>
    <source>
        <strain evidence="1">Berkeley</strain>
    </source>
</reference>
<gene>
    <name evidence="1" type="ORF">DSO57_1000428</name>
</gene>
<comment type="caution">
    <text evidence="1">The sequence shown here is derived from an EMBL/GenBank/DDBJ whole genome shotgun (WGS) entry which is preliminary data.</text>
</comment>
<name>A0ACC2UJ24_9FUNG</name>
<keyword evidence="2" id="KW-1185">Reference proteome</keyword>
<evidence type="ECO:0000313" key="2">
    <source>
        <dbReference type="Proteomes" id="UP001165960"/>
    </source>
</evidence>
<dbReference type="EMBL" id="QTSX02000711">
    <property type="protein sequence ID" value="KAJ9086804.1"/>
    <property type="molecule type" value="Genomic_DNA"/>
</dbReference>
<proteinExistence type="predicted"/>
<organism evidence="1 2">
    <name type="scientific">Entomophthora muscae</name>
    <dbReference type="NCBI Taxonomy" id="34485"/>
    <lineage>
        <taxon>Eukaryota</taxon>
        <taxon>Fungi</taxon>
        <taxon>Fungi incertae sedis</taxon>
        <taxon>Zoopagomycota</taxon>
        <taxon>Entomophthoromycotina</taxon>
        <taxon>Entomophthoromycetes</taxon>
        <taxon>Entomophthorales</taxon>
        <taxon>Entomophthoraceae</taxon>
        <taxon>Entomophthora</taxon>
    </lineage>
</organism>
<dbReference type="Proteomes" id="UP001165960">
    <property type="component" value="Unassembled WGS sequence"/>
</dbReference>
<evidence type="ECO:0000313" key="1">
    <source>
        <dbReference type="EMBL" id="KAJ9086804.1"/>
    </source>
</evidence>